<keyword evidence="4" id="KW-0812">Transmembrane</keyword>
<dbReference type="SUPFAM" id="SSF56935">
    <property type="entry name" value="Porins"/>
    <property type="match status" value="1"/>
</dbReference>
<sequence length="129" mass="13888">MTGKSYETGLKSAWNDGLLTASVAIFRIEQDNVGQAIDGVYLSGNEQAYDAAKGAVSKGAEFELNGALTDNLQLTFGATRYVARDKSGRFQQLSAANLIQAFHPLSVSRDPRALRWGAELTGRTGCLKM</sequence>
<dbReference type="Proteomes" id="UP000254640">
    <property type="component" value="Unassembled WGS sequence"/>
</dbReference>
<comment type="subcellular location">
    <subcellularLocation>
        <location evidence="1">Cell outer membrane</location>
        <topology evidence="1">Multi-pass membrane protein</topology>
    </subcellularLocation>
</comment>
<gene>
    <name evidence="9" type="primary">fhuE_2</name>
    <name evidence="9" type="ORF">NCTC9381_02005</name>
</gene>
<keyword evidence="6" id="KW-0472">Membrane</keyword>
<feature type="domain" description="TonB-dependent receptor-like beta-barrel" evidence="8">
    <location>
        <begin position="2"/>
        <end position="88"/>
    </location>
</feature>
<dbReference type="PANTHER" id="PTHR32552:SF74">
    <property type="entry name" value="HYDROXAMATE SIDEROPHORE RECEPTOR FHUE"/>
    <property type="match status" value="1"/>
</dbReference>
<evidence type="ECO:0000256" key="6">
    <source>
        <dbReference type="ARBA" id="ARBA00023136"/>
    </source>
</evidence>
<dbReference type="InterPro" id="IPR039426">
    <property type="entry name" value="TonB-dep_rcpt-like"/>
</dbReference>
<evidence type="ECO:0000256" key="7">
    <source>
        <dbReference type="ARBA" id="ARBA00023237"/>
    </source>
</evidence>
<keyword evidence="3" id="KW-1134">Transmembrane beta strand</keyword>
<evidence type="ECO:0000313" key="10">
    <source>
        <dbReference type="Proteomes" id="UP000254640"/>
    </source>
</evidence>
<dbReference type="Pfam" id="PF00593">
    <property type="entry name" value="TonB_dep_Rec_b-barrel"/>
    <property type="match status" value="1"/>
</dbReference>
<keyword evidence="10" id="KW-1185">Reference proteome</keyword>
<dbReference type="InterPro" id="IPR000531">
    <property type="entry name" value="Beta-barrel_TonB"/>
</dbReference>
<dbReference type="InterPro" id="IPR036942">
    <property type="entry name" value="Beta-barrel_TonB_sf"/>
</dbReference>
<keyword evidence="7" id="KW-0998">Cell outer membrane</keyword>
<proteinExistence type="predicted"/>
<evidence type="ECO:0000259" key="8">
    <source>
        <dbReference type="Pfam" id="PF00593"/>
    </source>
</evidence>
<dbReference type="EMBL" id="UGSO01000001">
    <property type="protein sequence ID" value="SUB16105.1"/>
    <property type="molecule type" value="Genomic_DNA"/>
</dbReference>
<accession>A0A379ADY5</accession>
<dbReference type="PANTHER" id="PTHR32552">
    <property type="entry name" value="FERRICHROME IRON RECEPTOR-RELATED"/>
    <property type="match status" value="1"/>
</dbReference>
<evidence type="ECO:0000256" key="4">
    <source>
        <dbReference type="ARBA" id="ARBA00022692"/>
    </source>
</evidence>
<evidence type="ECO:0000313" key="9">
    <source>
        <dbReference type="EMBL" id="SUB16105.1"/>
    </source>
</evidence>
<evidence type="ECO:0000256" key="3">
    <source>
        <dbReference type="ARBA" id="ARBA00022452"/>
    </source>
</evidence>
<keyword evidence="5" id="KW-0798">TonB box</keyword>
<protein>
    <submittedName>
        <fullName evidence="9">Outer-membrane receptor for Fe(III)-coprogen, Fe(III)-ferrioxamine B and Fe(III)-rhodotrulic acid</fullName>
    </submittedName>
</protein>
<organism evidence="9 10">
    <name type="scientific">Enterobacter agglomerans</name>
    <name type="common">Erwinia herbicola</name>
    <name type="synonym">Pantoea agglomerans</name>
    <dbReference type="NCBI Taxonomy" id="549"/>
    <lineage>
        <taxon>Bacteria</taxon>
        <taxon>Pseudomonadati</taxon>
        <taxon>Pseudomonadota</taxon>
        <taxon>Gammaproteobacteria</taxon>
        <taxon>Enterobacterales</taxon>
        <taxon>Erwiniaceae</taxon>
        <taxon>Pantoea</taxon>
        <taxon>Pantoea agglomerans group</taxon>
    </lineage>
</organism>
<keyword evidence="9" id="KW-0675">Receptor</keyword>
<evidence type="ECO:0000256" key="2">
    <source>
        <dbReference type="ARBA" id="ARBA00022448"/>
    </source>
</evidence>
<dbReference type="Gene3D" id="2.40.170.20">
    <property type="entry name" value="TonB-dependent receptor, beta-barrel domain"/>
    <property type="match status" value="1"/>
</dbReference>
<reference evidence="9 10" key="1">
    <citation type="submission" date="2018-06" db="EMBL/GenBank/DDBJ databases">
        <authorList>
            <consortium name="Pathogen Informatics"/>
            <person name="Doyle S."/>
        </authorList>
    </citation>
    <scope>NUCLEOTIDE SEQUENCE [LARGE SCALE GENOMIC DNA]</scope>
    <source>
        <strain evidence="9 10">NCTC9381</strain>
    </source>
</reference>
<dbReference type="GO" id="GO:0009279">
    <property type="term" value="C:cell outer membrane"/>
    <property type="evidence" value="ECO:0007669"/>
    <property type="project" value="UniProtKB-SubCell"/>
</dbReference>
<name>A0A379ADY5_ENTAG</name>
<dbReference type="AlphaFoldDB" id="A0A379ADY5"/>
<keyword evidence="2" id="KW-0813">Transport</keyword>
<evidence type="ECO:0000256" key="1">
    <source>
        <dbReference type="ARBA" id="ARBA00004571"/>
    </source>
</evidence>
<dbReference type="GO" id="GO:0015344">
    <property type="term" value="F:siderophore uptake transmembrane transporter activity"/>
    <property type="evidence" value="ECO:0007669"/>
    <property type="project" value="TreeGrafter"/>
</dbReference>
<evidence type="ECO:0000256" key="5">
    <source>
        <dbReference type="ARBA" id="ARBA00023077"/>
    </source>
</evidence>